<organism evidence="2 3">
    <name type="scientific">Ktedonosporobacter rubrisoli</name>
    <dbReference type="NCBI Taxonomy" id="2509675"/>
    <lineage>
        <taxon>Bacteria</taxon>
        <taxon>Bacillati</taxon>
        <taxon>Chloroflexota</taxon>
        <taxon>Ktedonobacteria</taxon>
        <taxon>Ktedonobacterales</taxon>
        <taxon>Ktedonosporobacteraceae</taxon>
        <taxon>Ktedonosporobacter</taxon>
    </lineage>
</organism>
<evidence type="ECO:0000313" key="3">
    <source>
        <dbReference type="Proteomes" id="UP000290365"/>
    </source>
</evidence>
<dbReference type="InterPro" id="IPR016152">
    <property type="entry name" value="PTrfase/Anion_transptr"/>
</dbReference>
<keyword evidence="2" id="KW-0813">Transport</keyword>
<dbReference type="InterPro" id="IPR002178">
    <property type="entry name" value="PTS_EIIA_type-2_dom"/>
</dbReference>
<evidence type="ECO:0000259" key="1">
    <source>
        <dbReference type="PROSITE" id="PS51094"/>
    </source>
</evidence>
<dbReference type="RefSeq" id="WP_129887359.1">
    <property type="nucleotide sequence ID" value="NZ_CP035758.1"/>
</dbReference>
<keyword evidence="3" id="KW-1185">Reference proteome</keyword>
<name>A0A4P6JMK9_KTERU</name>
<dbReference type="Gene3D" id="3.40.930.10">
    <property type="entry name" value="Mannitol-specific EII, Chain A"/>
    <property type="match status" value="1"/>
</dbReference>
<dbReference type="PROSITE" id="PS51094">
    <property type="entry name" value="PTS_EIIA_TYPE_2"/>
    <property type="match status" value="1"/>
</dbReference>
<dbReference type="SUPFAM" id="SSF55804">
    <property type="entry name" value="Phoshotransferase/anion transport protein"/>
    <property type="match status" value="1"/>
</dbReference>
<keyword evidence="2" id="KW-0762">Sugar transport</keyword>
<reference evidence="2 3" key="1">
    <citation type="submission" date="2019-01" db="EMBL/GenBank/DDBJ databases">
        <title>Ktedonosporobacter rubrisoli SCAWS-G2.</title>
        <authorList>
            <person name="Huang Y."/>
            <person name="Yan B."/>
        </authorList>
    </citation>
    <scope>NUCLEOTIDE SEQUENCE [LARGE SCALE GENOMIC DNA]</scope>
    <source>
        <strain evidence="2 3">SCAWS-G2</strain>
    </source>
</reference>
<dbReference type="PANTHER" id="PTHR47738:SF3">
    <property type="entry name" value="PHOSPHOTRANSFERASE SYSTEM MANNITOL_FRUCTOSE-SPECIFIC IIA DOMAIN CONTAINING PROTEIN"/>
    <property type="match status" value="1"/>
</dbReference>
<dbReference type="AlphaFoldDB" id="A0A4P6JMK9"/>
<gene>
    <name evidence="2" type="ORF">EPA93_11000</name>
</gene>
<dbReference type="PANTHER" id="PTHR47738">
    <property type="entry name" value="PTS SYSTEM FRUCTOSE-LIKE EIIA COMPONENT-RELATED"/>
    <property type="match status" value="1"/>
</dbReference>
<feature type="domain" description="PTS EIIA type-2" evidence="1">
    <location>
        <begin position="9"/>
        <end position="156"/>
    </location>
</feature>
<proteinExistence type="predicted"/>
<accession>A0A4P6JMK9</accession>
<dbReference type="InterPro" id="IPR051541">
    <property type="entry name" value="PTS_SugarTrans_NitroReg"/>
</dbReference>
<evidence type="ECO:0000313" key="2">
    <source>
        <dbReference type="EMBL" id="QBD76508.1"/>
    </source>
</evidence>
<dbReference type="OrthoDB" id="370976at2"/>
<dbReference type="EMBL" id="CP035758">
    <property type="protein sequence ID" value="QBD76508.1"/>
    <property type="molecule type" value="Genomic_DNA"/>
</dbReference>
<dbReference type="KEGG" id="kbs:EPA93_11000"/>
<dbReference type="Proteomes" id="UP000290365">
    <property type="component" value="Chromosome"/>
</dbReference>
<sequence>MEFHTTLNGTTMPVLILWHLPAQSKDDLFAIVYKELLTRRWVHPTYLEAVKQRELEYPTGLDFGDFSVALPHIDPEHVIHSALVMALVEKPLPFLAMDDSSQTLDCQLAIFPVLAAAGDQLIFLSAVTTALQQPGFYNTIIEQKSPEAAAALLDQVFANFVVEA</sequence>
<dbReference type="Pfam" id="PF00359">
    <property type="entry name" value="PTS_EIIA_2"/>
    <property type="match status" value="1"/>
</dbReference>
<protein>
    <submittedName>
        <fullName evidence="2">PTS sugar transporter subunit IIA</fullName>
    </submittedName>
</protein>